<keyword evidence="2" id="KW-1185">Reference proteome</keyword>
<evidence type="ECO:0000313" key="2">
    <source>
        <dbReference type="Proteomes" id="UP001152795"/>
    </source>
</evidence>
<sequence>MASSTEGVPSSGIVTPSTTYVATAPAAALSSISQSQISPSSQTATSDSAVSSNSVAVGNVSIQAAAQSSSNTGTRSASVQLTTTTPSKAGSVVQPSSSISYNGKSCHTCLYNKTGYCEKATDKCEGKETYCYDFNTDHMEGR</sequence>
<name>A0A7D9EDP7_PARCT</name>
<dbReference type="Proteomes" id="UP001152795">
    <property type="component" value="Unassembled WGS sequence"/>
</dbReference>
<proteinExistence type="predicted"/>
<accession>A0A7D9EDP7</accession>
<organism evidence="1 2">
    <name type="scientific">Paramuricea clavata</name>
    <name type="common">Red gorgonian</name>
    <name type="synonym">Violescent sea-whip</name>
    <dbReference type="NCBI Taxonomy" id="317549"/>
    <lineage>
        <taxon>Eukaryota</taxon>
        <taxon>Metazoa</taxon>
        <taxon>Cnidaria</taxon>
        <taxon>Anthozoa</taxon>
        <taxon>Octocorallia</taxon>
        <taxon>Malacalcyonacea</taxon>
        <taxon>Plexauridae</taxon>
        <taxon>Paramuricea</taxon>
    </lineage>
</organism>
<comment type="caution">
    <text evidence="1">The sequence shown here is derived from an EMBL/GenBank/DDBJ whole genome shotgun (WGS) entry which is preliminary data.</text>
</comment>
<dbReference type="AlphaFoldDB" id="A0A7D9EDP7"/>
<gene>
    <name evidence="1" type="ORF">PACLA_8A038372</name>
</gene>
<dbReference type="EMBL" id="CACRXK020005974">
    <property type="protein sequence ID" value="CAB4007967.1"/>
    <property type="molecule type" value="Genomic_DNA"/>
</dbReference>
<protein>
    <submittedName>
        <fullName evidence="1">Uncharacterized protein</fullName>
    </submittedName>
</protein>
<evidence type="ECO:0000313" key="1">
    <source>
        <dbReference type="EMBL" id="CAB4007967.1"/>
    </source>
</evidence>
<reference evidence="1" key="1">
    <citation type="submission" date="2020-04" db="EMBL/GenBank/DDBJ databases">
        <authorList>
            <person name="Alioto T."/>
            <person name="Alioto T."/>
            <person name="Gomez Garrido J."/>
        </authorList>
    </citation>
    <scope>NUCLEOTIDE SEQUENCE</scope>
    <source>
        <strain evidence="1">A484AB</strain>
    </source>
</reference>